<evidence type="ECO:0000313" key="2">
    <source>
        <dbReference type="EMBL" id="MCB6184690.1"/>
    </source>
</evidence>
<feature type="domain" description="NADH:flavin oxidoreductase/NADH oxidase N-terminal" evidence="1">
    <location>
        <begin position="12"/>
        <end position="348"/>
    </location>
</feature>
<dbReference type="Proteomes" id="UP001165395">
    <property type="component" value="Unassembled WGS sequence"/>
</dbReference>
<dbReference type="PANTHER" id="PTHR22893">
    <property type="entry name" value="NADH OXIDOREDUCTASE-RELATED"/>
    <property type="match status" value="1"/>
</dbReference>
<dbReference type="Pfam" id="PF00724">
    <property type="entry name" value="Oxidored_FMN"/>
    <property type="match status" value="1"/>
</dbReference>
<protein>
    <submittedName>
        <fullName evidence="2">Alkene reductase</fullName>
    </submittedName>
</protein>
<dbReference type="PANTHER" id="PTHR22893:SF91">
    <property type="entry name" value="NADPH DEHYDROGENASE 2-RELATED"/>
    <property type="match status" value="1"/>
</dbReference>
<keyword evidence="3" id="KW-1185">Reference proteome</keyword>
<proteinExistence type="predicted"/>
<dbReference type="InterPro" id="IPR013785">
    <property type="entry name" value="Aldolase_TIM"/>
</dbReference>
<comment type="caution">
    <text evidence="2">The sequence shown here is derived from an EMBL/GenBank/DDBJ whole genome shotgun (WGS) entry which is preliminary data.</text>
</comment>
<reference evidence="2" key="1">
    <citation type="submission" date="2021-10" db="EMBL/GenBank/DDBJ databases">
        <title>The complete genome sequence of Leeia sp. TBRC 13508.</title>
        <authorList>
            <person name="Charoenyingcharoen P."/>
            <person name="Yukphan P."/>
        </authorList>
    </citation>
    <scope>NUCLEOTIDE SEQUENCE</scope>
    <source>
        <strain evidence="2">TBRC 13508</strain>
    </source>
</reference>
<dbReference type="SUPFAM" id="SSF51395">
    <property type="entry name" value="FMN-linked oxidoreductases"/>
    <property type="match status" value="1"/>
</dbReference>
<dbReference type="InterPro" id="IPR001155">
    <property type="entry name" value="OxRdtase_FMN_N"/>
</dbReference>
<organism evidence="2 3">
    <name type="scientific">Leeia speluncae</name>
    <dbReference type="NCBI Taxonomy" id="2884804"/>
    <lineage>
        <taxon>Bacteria</taxon>
        <taxon>Pseudomonadati</taxon>
        <taxon>Pseudomonadota</taxon>
        <taxon>Betaproteobacteria</taxon>
        <taxon>Neisseriales</taxon>
        <taxon>Leeiaceae</taxon>
        <taxon>Leeia</taxon>
    </lineage>
</organism>
<dbReference type="Gene3D" id="3.20.20.70">
    <property type="entry name" value="Aldolase class I"/>
    <property type="match status" value="1"/>
</dbReference>
<dbReference type="EMBL" id="JAJBZT010000008">
    <property type="protein sequence ID" value="MCB6184690.1"/>
    <property type="molecule type" value="Genomic_DNA"/>
</dbReference>
<accession>A0ABS8D934</accession>
<evidence type="ECO:0000313" key="3">
    <source>
        <dbReference type="Proteomes" id="UP001165395"/>
    </source>
</evidence>
<sequence>MQMQSKQMDMPLLTPFKIGGKTAKNRFVLAPMTRQRFEDESGTPTSLVEAYYLQRAEAGLLITEATNISATAKGFSHTPNMYTPAHADAWRSFTDSVHETGSLIAMQLAHAGRLSNQRVLPAHQHPHAPSTMDVNYFSRMKNAENVMEQVLCSPAVEMSIEAIKTVHADFCHAATLALDAGFDFIELHAAHGFLIHQFLSASSNKRNDLYGGEIENRSLFLLELLAELAKHVPLNKVGIRISPVGKYNGVDDTEDEALYRYLVKCLAKLDLAYLHVSEPNWNGSQPMSEALRTHITSTFTGCKIFSGGYQFQTAEERVKSNTVDAIAFGRSFIANPKLVKHYAENLPLHEVRKEFLYDGAQIGYTDY</sequence>
<gene>
    <name evidence="2" type="ORF">LIN78_14170</name>
</gene>
<dbReference type="InterPro" id="IPR045247">
    <property type="entry name" value="Oye-like"/>
</dbReference>
<name>A0ABS8D934_9NEIS</name>
<dbReference type="RefSeq" id="WP_227181499.1">
    <property type="nucleotide sequence ID" value="NZ_JAJBZT010000008.1"/>
</dbReference>
<evidence type="ECO:0000259" key="1">
    <source>
        <dbReference type="Pfam" id="PF00724"/>
    </source>
</evidence>